<dbReference type="eggNOG" id="KOG1844">
    <property type="taxonomic scope" value="Eukaryota"/>
</dbReference>
<evidence type="ECO:0000256" key="2">
    <source>
        <dbReference type="ARBA" id="ARBA00022771"/>
    </source>
</evidence>
<evidence type="ECO:0000256" key="5">
    <source>
        <dbReference type="ARBA" id="ARBA00023163"/>
    </source>
</evidence>
<dbReference type="InParanoid" id="B9SNG2"/>
<sequence length="679" mass="77219">MAITVFEACKKRKRTPKKIICTSRFSSIDDSSMDFSRSFRDNIKEFLKRCSDSEDYKLGGTNPVWCTLLVNESSGVVFPLYIVEEFINNSSSSQHQPLCDFCRFVGWSHHFVSKRNYHLIVPDDDKWNKPLKKDSLKQENHLLHGVIHCNGFGHLLCIEIESNSNYLNGEDLMSLWDHLCACLKTRDISVHDLSKKGSMDLRLLNGVAYGRSWFGKWGYKLCRGSFGVRKHEYNRAIEILSSLELSKITTDFSKRKQGKLIGQIVQTYSDISETQLVTISDLLYFMLAFESKPLIQRKTALALASFSSKSSRDQTTNQPKASLPSYPSDYKSLASFVAKLDARWPERRLERVVEVIFQILQIHGARMLRQDLRDAVRQHIGDTGLIDFVLKHIDKVIVGNQVIVRANKPVSKLLEFSLEDISDGATLEKKAQSHTDISTLKLGLNVRKDLLFLYKNVLLGYPDYHAVAIAARVILDCKHFFKEWQYKSSNEDALLTLICQVRPSYDELANELTWPLPPGEPVMAPECATVFELKLTVQCALRDTYCVMDNFVVNDIEIGGLVAREEGQDLLKCGLEDGMKVWVRGSGLDLDTKLRYQGGDNDWTVDCKCGAKDDDGERMVACDACHVWQHTRCNSIKDDASPPTLFLCRMCNCRMKKSSARCISAEKNRFGRRHDIGPQ</sequence>
<protein>
    <submittedName>
        <fullName evidence="7">DNA binding protein, putative</fullName>
    </submittedName>
</protein>
<dbReference type="STRING" id="3988.B9SNG2"/>
<evidence type="ECO:0000256" key="3">
    <source>
        <dbReference type="ARBA" id="ARBA00022833"/>
    </source>
</evidence>
<dbReference type="SUPFAM" id="SSF57903">
    <property type="entry name" value="FYVE/PHD zinc finger"/>
    <property type="match status" value="1"/>
</dbReference>
<evidence type="ECO:0000256" key="1">
    <source>
        <dbReference type="ARBA" id="ARBA00022723"/>
    </source>
</evidence>
<dbReference type="InterPro" id="IPR019787">
    <property type="entry name" value="Znf_PHD-finger"/>
</dbReference>
<dbReference type="Gene3D" id="3.30.40.10">
    <property type="entry name" value="Zinc/RING finger domain, C3HC4 (zinc finger)"/>
    <property type="match status" value="1"/>
</dbReference>
<dbReference type="PROSITE" id="PS01359">
    <property type="entry name" value="ZF_PHD_1"/>
    <property type="match status" value="1"/>
</dbReference>
<dbReference type="InterPro" id="IPR059080">
    <property type="entry name" value="WHD_PTC1"/>
</dbReference>
<dbReference type="SMART" id="SM00249">
    <property type="entry name" value="PHD"/>
    <property type="match status" value="1"/>
</dbReference>
<keyword evidence="2" id="KW-0863">Zinc-finger</keyword>
<evidence type="ECO:0000313" key="7">
    <source>
        <dbReference type="EMBL" id="EEF34840.1"/>
    </source>
</evidence>
<accession>B9SNG2</accession>
<keyword evidence="8" id="KW-1185">Reference proteome</keyword>
<dbReference type="Pfam" id="PF00628">
    <property type="entry name" value="PHD"/>
    <property type="match status" value="1"/>
</dbReference>
<evidence type="ECO:0000256" key="4">
    <source>
        <dbReference type="ARBA" id="ARBA00023015"/>
    </source>
</evidence>
<dbReference type="InterPro" id="IPR058054">
    <property type="entry name" value="Znf_MS1-like"/>
</dbReference>
<evidence type="ECO:0000259" key="6">
    <source>
        <dbReference type="SMART" id="SM00249"/>
    </source>
</evidence>
<gene>
    <name evidence="7" type="ORF">RCOM_1148650</name>
</gene>
<dbReference type="OrthoDB" id="436852at2759"/>
<name>B9SNG2_RICCO</name>
<keyword evidence="5" id="KW-0804">Transcription</keyword>
<dbReference type="OMA" id="HHYVSKR"/>
<dbReference type="InterPro" id="IPR011011">
    <property type="entry name" value="Znf_FYVE_PHD"/>
</dbReference>
<dbReference type="KEGG" id="rcu:8272292"/>
<dbReference type="GO" id="GO:0008270">
    <property type="term" value="F:zinc ion binding"/>
    <property type="evidence" value="ECO:0007669"/>
    <property type="project" value="UniProtKB-KW"/>
</dbReference>
<proteinExistence type="predicted"/>
<reference evidence="8" key="1">
    <citation type="journal article" date="2010" name="Nat. Biotechnol.">
        <title>Draft genome sequence of the oilseed species Ricinus communis.</title>
        <authorList>
            <person name="Chan A.P."/>
            <person name="Crabtree J."/>
            <person name="Zhao Q."/>
            <person name="Lorenzi H."/>
            <person name="Orvis J."/>
            <person name="Puiu D."/>
            <person name="Melake-Berhan A."/>
            <person name="Jones K.M."/>
            <person name="Redman J."/>
            <person name="Chen G."/>
            <person name="Cahoon E.B."/>
            <person name="Gedil M."/>
            <person name="Stanke M."/>
            <person name="Haas B.J."/>
            <person name="Wortman J.R."/>
            <person name="Fraser-Liggett C.M."/>
            <person name="Ravel J."/>
            <person name="Rabinowicz P.D."/>
        </authorList>
    </citation>
    <scope>NUCLEOTIDE SEQUENCE [LARGE SCALE GENOMIC DNA]</scope>
    <source>
        <strain evidence="8">cv. Hale</strain>
    </source>
</reference>
<dbReference type="InterPro" id="IPR019786">
    <property type="entry name" value="Zinc_finger_PHD-type_CS"/>
</dbReference>
<dbReference type="CDD" id="cd15556">
    <property type="entry name" value="PHD_MMD1_like"/>
    <property type="match status" value="1"/>
</dbReference>
<dbReference type="InterPro" id="IPR057765">
    <property type="entry name" value="MS1-like_ubiquitin"/>
</dbReference>
<dbReference type="InterPro" id="IPR001965">
    <property type="entry name" value="Znf_PHD"/>
</dbReference>
<dbReference type="Pfam" id="PF25874">
    <property type="entry name" value="WHD_plant_repro"/>
    <property type="match status" value="1"/>
</dbReference>
<dbReference type="Pfam" id="PF25565">
    <property type="entry name" value="Ubiquitin_At1g33420"/>
    <property type="match status" value="1"/>
</dbReference>
<keyword evidence="4" id="KW-0805">Transcription regulation</keyword>
<organism evidence="7 8">
    <name type="scientific">Ricinus communis</name>
    <name type="common">Castor bean</name>
    <dbReference type="NCBI Taxonomy" id="3988"/>
    <lineage>
        <taxon>Eukaryota</taxon>
        <taxon>Viridiplantae</taxon>
        <taxon>Streptophyta</taxon>
        <taxon>Embryophyta</taxon>
        <taxon>Tracheophyta</taxon>
        <taxon>Spermatophyta</taxon>
        <taxon>Magnoliopsida</taxon>
        <taxon>eudicotyledons</taxon>
        <taxon>Gunneridae</taxon>
        <taxon>Pentapetalae</taxon>
        <taxon>rosids</taxon>
        <taxon>fabids</taxon>
        <taxon>Malpighiales</taxon>
        <taxon>Euphorbiaceae</taxon>
        <taxon>Acalyphoideae</taxon>
        <taxon>Acalypheae</taxon>
        <taxon>Ricinus</taxon>
    </lineage>
</organism>
<dbReference type="Proteomes" id="UP000008311">
    <property type="component" value="Unassembled WGS sequence"/>
</dbReference>
<evidence type="ECO:0000313" key="8">
    <source>
        <dbReference type="Proteomes" id="UP000008311"/>
    </source>
</evidence>
<dbReference type="PANTHER" id="PTHR46201:SF7">
    <property type="entry name" value="BINDING PROTEIN, PUTATIVE-RELATED"/>
    <property type="match status" value="1"/>
</dbReference>
<dbReference type="PANTHER" id="PTHR46201">
    <property type="entry name" value="PHD FINGER PROTEIN MALE MEIOCYTE DEATH 1-RELATED"/>
    <property type="match status" value="1"/>
</dbReference>
<feature type="domain" description="Zinc finger PHD-type" evidence="6">
    <location>
        <begin position="606"/>
        <end position="652"/>
    </location>
</feature>
<dbReference type="InterPro" id="IPR013083">
    <property type="entry name" value="Znf_RING/FYVE/PHD"/>
</dbReference>
<dbReference type="EMBL" id="EQ974045">
    <property type="protein sequence ID" value="EEF34840.1"/>
    <property type="molecule type" value="Genomic_DNA"/>
</dbReference>
<dbReference type="AlphaFoldDB" id="B9SNG2"/>
<keyword evidence="1" id="KW-0479">Metal-binding</keyword>
<keyword evidence="3" id="KW-0862">Zinc</keyword>